<protein>
    <submittedName>
        <fullName evidence="6">AcrR family transcriptional regulator</fullName>
    </submittedName>
</protein>
<evidence type="ECO:0000313" key="6">
    <source>
        <dbReference type="EMBL" id="MBB3150792.1"/>
    </source>
</evidence>
<dbReference type="InterPro" id="IPR025996">
    <property type="entry name" value="MT1864/Rv1816-like_C"/>
</dbReference>
<dbReference type="InterPro" id="IPR009057">
    <property type="entry name" value="Homeodomain-like_sf"/>
</dbReference>
<feature type="domain" description="HTH tetR-type" evidence="4">
    <location>
        <begin position="12"/>
        <end position="47"/>
    </location>
</feature>
<dbReference type="PANTHER" id="PTHR30055">
    <property type="entry name" value="HTH-TYPE TRANSCRIPTIONAL REGULATOR RUTR"/>
    <property type="match status" value="1"/>
</dbReference>
<keyword evidence="1" id="KW-0805">Transcription regulation</keyword>
<evidence type="ECO:0000313" key="7">
    <source>
        <dbReference type="Proteomes" id="UP000518605"/>
    </source>
</evidence>
<dbReference type="GO" id="GO:0003700">
    <property type="term" value="F:DNA-binding transcription factor activity"/>
    <property type="evidence" value="ECO:0007669"/>
    <property type="project" value="TreeGrafter"/>
</dbReference>
<keyword evidence="3" id="KW-0804">Transcription</keyword>
<keyword evidence="2" id="KW-0238">DNA-binding</keyword>
<dbReference type="Pfam" id="PF00440">
    <property type="entry name" value="TetR_N"/>
    <property type="match status" value="1"/>
</dbReference>
<dbReference type="Proteomes" id="UP000518605">
    <property type="component" value="Unassembled WGS sequence"/>
</dbReference>
<dbReference type="SUPFAM" id="SSF46689">
    <property type="entry name" value="Homeodomain-like"/>
    <property type="match status" value="1"/>
</dbReference>
<proteinExistence type="predicted"/>
<dbReference type="InterPro" id="IPR036271">
    <property type="entry name" value="Tet_transcr_reg_TetR-rel_C_sf"/>
</dbReference>
<dbReference type="EMBL" id="JACHXW010000002">
    <property type="protein sequence ID" value="MBB3150792.1"/>
    <property type="molecule type" value="Genomic_DNA"/>
</dbReference>
<dbReference type="Pfam" id="PF13305">
    <property type="entry name" value="TetR_C_33"/>
    <property type="match status" value="1"/>
</dbReference>
<dbReference type="PANTHER" id="PTHR30055:SF239">
    <property type="entry name" value="TRANSCRIPTIONAL REGULATORY PROTEIN"/>
    <property type="match status" value="1"/>
</dbReference>
<evidence type="ECO:0000256" key="2">
    <source>
        <dbReference type="ARBA" id="ARBA00023125"/>
    </source>
</evidence>
<evidence type="ECO:0000259" key="5">
    <source>
        <dbReference type="Pfam" id="PF13305"/>
    </source>
</evidence>
<sequence>MSPRRGLDLPTIVETAAAIANEHGMQEVTLASLAQRLGIRSPSLYNHVNGLPGLRVQLAIWGLKKLTAAIDESLKEQTGDEAIHAIASAYIRFARAEPGLYELTLRSPDADDEEYMAVAQKLVDMLVNQLSYYELDRDMAIHIVRGFRSFLHGFASIEQKGGFGMPQAIDESLRVAIQTYLNGLRQL</sequence>
<name>A0A7W5G9B7_9BACL</name>
<dbReference type="RefSeq" id="WP_183559114.1">
    <property type="nucleotide sequence ID" value="NZ_CBCSLB010000004.1"/>
</dbReference>
<accession>A0A7W5G9B7</accession>
<dbReference type="SUPFAM" id="SSF48498">
    <property type="entry name" value="Tetracyclin repressor-like, C-terminal domain"/>
    <property type="match status" value="1"/>
</dbReference>
<gene>
    <name evidence="6" type="ORF">FHS16_000826</name>
</gene>
<dbReference type="GO" id="GO:0000976">
    <property type="term" value="F:transcription cis-regulatory region binding"/>
    <property type="evidence" value="ECO:0007669"/>
    <property type="project" value="TreeGrafter"/>
</dbReference>
<dbReference type="AlphaFoldDB" id="A0A7W5G9B7"/>
<dbReference type="InterPro" id="IPR050109">
    <property type="entry name" value="HTH-type_TetR-like_transc_reg"/>
</dbReference>
<organism evidence="6 7">
    <name type="scientific">Paenibacillus endophyticus</name>
    <dbReference type="NCBI Taxonomy" id="1294268"/>
    <lineage>
        <taxon>Bacteria</taxon>
        <taxon>Bacillati</taxon>
        <taxon>Bacillota</taxon>
        <taxon>Bacilli</taxon>
        <taxon>Bacillales</taxon>
        <taxon>Paenibacillaceae</taxon>
        <taxon>Paenibacillus</taxon>
    </lineage>
</organism>
<feature type="domain" description="HTH-type transcriptional regulator MT1864/Rv1816-like C-terminal" evidence="5">
    <location>
        <begin position="83"/>
        <end position="179"/>
    </location>
</feature>
<reference evidence="6 7" key="1">
    <citation type="submission" date="2020-08" db="EMBL/GenBank/DDBJ databases">
        <title>Genomic Encyclopedia of Type Strains, Phase III (KMG-III): the genomes of soil and plant-associated and newly described type strains.</title>
        <authorList>
            <person name="Whitman W."/>
        </authorList>
    </citation>
    <scope>NUCLEOTIDE SEQUENCE [LARGE SCALE GENOMIC DNA]</scope>
    <source>
        <strain evidence="6 7">CECT 8234</strain>
    </source>
</reference>
<evidence type="ECO:0000256" key="3">
    <source>
        <dbReference type="ARBA" id="ARBA00023163"/>
    </source>
</evidence>
<dbReference type="Gene3D" id="1.10.10.60">
    <property type="entry name" value="Homeodomain-like"/>
    <property type="match status" value="1"/>
</dbReference>
<evidence type="ECO:0000256" key="1">
    <source>
        <dbReference type="ARBA" id="ARBA00023015"/>
    </source>
</evidence>
<dbReference type="InterPro" id="IPR001647">
    <property type="entry name" value="HTH_TetR"/>
</dbReference>
<comment type="caution">
    <text evidence="6">The sequence shown here is derived from an EMBL/GenBank/DDBJ whole genome shotgun (WGS) entry which is preliminary data.</text>
</comment>
<dbReference type="Gene3D" id="1.10.357.10">
    <property type="entry name" value="Tetracycline Repressor, domain 2"/>
    <property type="match status" value="1"/>
</dbReference>
<keyword evidence="7" id="KW-1185">Reference proteome</keyword>
<evidence type="ECO:0000259" key="4">
    <source>
        <dbReference type="Pfam" id="PF00440"/>
    </source>
</evidence>